<dbReference type="EMBL" id="CAMKVN010000235">
    <property type="protein sequence ID" value="CAI2165583.1"/>
    <property type="molecule type" value="Genomic_DNA"/>
</dbReference>
<sequence>MNITPRSQYLHGPNSYPSYLNLQSNMASLQMVPDIHNDINLDENQISYQKNDVDNDFIQPISSSKFLQPIQCHHIYPSPHFPSSDPFQNNQGNFNTIGPKTSHAWNEYKFFYKPLNDFQIYDIFCKEISFEQYLKYIDVQSSNKYVFPFQQPVDKKIYQVTCEMIPHLFVVQFLNKNIRNIELNLNEQPYVKFSEQHKINLRLHLEEFLIINLAPNQICKQNYNLSGNFM</sequence>
<gene>
    <name evidence="1" type="ORF">FWILDA_LOCUS2144</name>
</gene>
<dbReference type="OrthoDB" id="2430122at2759"/>
<accession>A0A9W4SDD2</accession>
<comment type="caution">
    <text evidence="1">The sequence shown here is derived from an EMBL/GenBank/DDBJ whole genome shotgun (WGS) entry which is preliminary data.</text>
</comment>
<reference evidence="1" key="1">
    <citation type="submission" date="2022-08" db="EMBL/GenBank/DDBJ databases">
        <authorList>
            <person name="Kallberg Y."/>
            <person name="Tangrot J."/>
            <person name="Rosling A."/>
        </authorList>
    </citation>
    <scope>NUCLEOTIDE SEQUENCE</scope>
    <source>
        <strain evidence="1">Wild A</strain>
    </source>
</reference>
<dbReference type="AlphaFoldDB" id="A0A9W4SDD2"/>
<organism evidence="1 2">
    <name type="scientific">Funneliformis geosporum</name>
    <dbReference type="NCBI Taxonomy" id="1117311"/>
    <lineage>
        <taxon>Eukaryota</taxon>
        <taxon>Fungi</taxon>
        <taxon>Fungi incertae sedis</taxon>
        <taxon>Mucoromycota</taxon>
        <taxon>Glomeromycotina</taxon>
        <taxon>Glomeromycetes</taxon>
        <taxon>Glomerales</taxon>
        <taxon>Glomeraceae</taxon>
        <taxon>Funneliformis</taxon>
    </lineage>
</organism>
<evidence type="ECO:0000313" key="2">
    <source>
        <dbReference type="Proteomes" id="UP001153678"/>
    </source>
</evidence>
<protein>
    <submittedName>
        <fullName evidence="1">14147_t:CDS:1</fullName>
    </submittedName>
</protein>
<dbReference type="Proteomes" id="UP001153678">
    <property type="component" value="Unassembled WGS sequence"/>
</dbReference>
<proteinExistence type="predicted"/>
<keyword evidence="2" id="KW-1185">Reference proteome</keyword>
<evidence type="ECO:0000313" key="1">
    <source>
        <dbReference type="EMBL" id="CAI2165583.1"/>
    </source>
</evidence>
<name>A0A9W4SDD2_9GLOM</name>